<keyword evidence="3 5" id="KW-1133">Transmembrane helix</keyword>
<feature type="transmembrane region" description="Helical" evidence="5">
    <location>
        <begin position="541"/>
        <end position="560"/>
    </location>
</feature>
<keyword evidence="4 5" id="KW-0472">Membrane</keyword>
<keyword evidence="2 5" id="KW-0812">Transmembrane</keyword>
<protein>
    <submittedName>
        <fullName evidence="7">Phosphate transport system permease protein</fullName>
    </submittedName>
</protein>
<keyword evidence="5" id="KW-0813">Transport</keyword>
<evidence type="ECO:0000313" key="7">
    <source>
        <dbReference type="EMBL" id="RPE72491.1"/>
    </source>
</evidence>
<dbReference type="GO" id="GO:0055085">
    <property type="term" value="P:transmembrane transport"/>
    <property type="evidence" value="ECO:0007669"/>
    <property type="project" value="InterPro"/>
</dbReference>
<evidence type="ECO:0000256" key="4">
    <source>
        <dbReference type="ARBA" id="ARBA00023136"/>
    </source>
</evidence>
<evidence type="ECO:0000313" key="8">
    <source>
        <dbReference type="Proteomes" id="UP000272193"/>
    </source>
</evidence>
<dbReference type="CDD" id="cd06261">
    <property type="entry name" value="TM_PBP2"/>
    <property type="match status" value="1"/>
</dbReference>
<dbReference type="AlphaFoldDB" id="A0A3N4UY09"/>
<feature type="transmembrane region" description="Helical" evidence="5">
    <location>
        <begin position="445"/>
        <end position="468"/>
    </location>
</feature>
<feature type="transmembrane region" description="Helical" evidence="5">
    <location>
        <begin position="507"/>
        <end position="529"/>
    </location>
</feature>
<dbReference type="EMBL" id="RKQL01000001">
    <property type="protein sequence ID" value="RPE72491.1"/>
    <property type="molecule type" value="Genomic_DNA"/>
</dbReference>
<dbReference type="GO" id="GO:0005886">
    <property type="term" value="C:plasma membrane"/>
    <property type="evidence" value="ECO:0007669"/>
    <property type="project" value="UniProtKB-SubCell"/>
</dbReference>
<evidence type="ECO:0000259" key="6">
    <source>
        <dbReference type="PROSITE" id="PS50928"/>
    </source>
</evidence>
<comment type="similarity">
    <text evidence="5">Belongs to the binding-protein-dependent transport system permease family.</text>
</comment>
<dbReference type="Gene3D" id="1.10.3720.10">
    <property type="entry name" value="MetI-like"/>
    <property type="match status" value="1"/>
</dbReference>
<keyword evidence="8" id="KW-1185">Reference proteome</keyword>
<gene>
    <name evidence="7" type="ORF">EDC62_0181</name>
</gene>
<dbReference type="SUPFAM" id="SSF50978">
    <property type="entry name" value="WD40 repeat-like"/>
    <property type="match status" value="1"/>
</dbReference>
<dbReference type="PROSITE" id="PS50928">
    <property type="entry name" value="ABC_TM1"/>
    <property type="match status" value="1"/>
</dbReference>
<feature type="transmembrane region" description="Helical" evidence="5">
    <location>
        <begin position="21"/>
        <end position="45"/>
    </location>
</feature>
<dbReference type="PANTHER" id="PTHR42727:SF1">
    <property type="entry name" value="PHOSPHATE TRANSPORT SYSTEM PERMEASE"/>
    <property type="match status" value="1"/>
</dbReference>
<accession>A0A3N4UY09</accession>
<dbReference type="Proteomes" id="UP000272193">
    <property type="component" value="Unassembled WGS sequence"/>
</dbReference>
<evidence type="ECO:0000256" key="1">
    <source>
        <dbReference type="ARBA" id="ARBA00004651"/>
    </source>
</evidence>
<dbReference type="InterPro" id="IPR036322">
    <property type="entry name" value="WD40_repeat_dom_sf"/>
</dbReference>
<feature type="transmembrane region" description="Helical" evidence="5">
    <location>
        <begin position="593"/>
        <end position="611"/>
    </location>
</feature>
<dbReference type="InterPro" id="IPR000515">
    <property type="entry name" value="MetI-like"/>
</dbReference>
<proteinExistence type="inferred from homology"/>
<dbReference type="Pfam" id="PF00528">
    <property type="entry name" value="BPD_transp_1"/>
    <property type="match status" value="1"/>
</dbReference>
<evidence type="ECO:0000256" key="5">
    <source>
        <dbReference type="RuleBase" id="RU363032"/>
    </source>
</evidence>
<dbReference type="InterPro" id="IPR035906">
    <property type="entry name" value="MetI-like_sf"/>
</dbReference>
<evidence type="ECO:0000256" key="3">
    <source>
        <dbReference type="ARBA" id="ARBA00022989"/>
    </source>
</evidence>
<reference evidence="7 8" key="1">
    <citation type="submission" date="2018-11" db="EMBL/GenBank/DDBJ databases">
        <title>Genomic Encyclopedia of Type Strains, Phase IV (KMG-IV): sequencing the most valuable type-strain genomes for metagenomic binning, comparative biology and taxonomic classification.</title>
        <authorList>
            <person name="Goeker M."/>
        </authorList>
    </citation>
    <scope>NUCLEOTIDE SEQUENCE [LARGE SCALE GENOMIC DNA]</scope>
    <source>
        <strain evidence="7 8">DSM 101684</strain>
    </source>
</reference>
<organism evidence="7 8">
    <name type="scientific">Tibeticola sediminis</name>
    <dbReference type="NCBI Taxonomy" id="1917811"/>
    <lineage>
        <taxon>Bacteria</taxon>
        <taxon>Pseudomonadati</taxon>
        <taxon>Pseudomonadota</taxon>
        <taxon>Betaproteobacteria</taxon>
        <taxon>Burkholderiales</taxon>
        <taxon>Comamonadaceae</taxon>
        <taxon>Tibeticola</taxon>
    </lineage>
</organism>
<feature type="domain" description="ABC transmembrane type-1" evidence="6">
    <location>
        <begin position="439"/>
        <end position="727"/>
    </location>
</feature>
<dbReference type="PANTHER" id="PTHR42727">
    <property type="entry name" value="PHOSPHATE TRANSPORT SYSTEM PERMEASE PROTEIN"/>
    <property type="match status" value="1"/>
</dbReference>
<feature type="transmembrane region" description="Helical" evidence="5">
    <location>
        <begin position="705"/>
        <end position="727"/>
    </location>
</feature>
<feature type="transmembrane region" description="Helical" evidence="5">
    <location>
        <begin position="480"/>
        <end position="501"/>
    </location>
</feature>
<sequence length="741" mass="80601">MQTAMAGRMLRDRLFQRVMSVGGIGVIAAILAIFVYLGSVVLPLFTPPEVHDEARFAVPGGSASPSLLYTAEEQREIGLRVTAAPALHFFAYGSGQPLKELAVPLPKDTRVTAFSRGALSTYAMGLGLSDGSVLVLKPEFKVSFEGSTRRIDPDVAFPLGEAPLKIATDGSAVARLGMQQSEEGSTVAALTEGGRLFLSGVKVERNPITGEEKSEIQQSEISPAPREVRDILIEDKQREMYVLSGDRTLLRYDISDKAAPKLLETLDIAAPEERVTALTMLSGGFSLIVGTDKGSLTQWFPVRVEGTHFKLRKIRSFKPMDGAIRTLAPEFHRKGFSAGSDRGEIGVYFATSNRQLFTRELSDRPIVALALPPRGNGYIAQDDQGQTYVAAVENNYPEVSWSALWGKVWYEGYEEPVYAWQSAAANADFEPKFSLAPLTYGTLKAAFYAMIVAVPLALLGAIFTAYFMSPRMSSIVKPTIEIMQALPTVVLGFLAGLWLAPYVENNLAGVLLCLVLFPFGILLASLIYYRLPGPWRDRVPAGWEAALLIPIILVLFWGLLSLGHPIEAAFFGGDMPYWLSNTMGIKFEQRNSLVVGIAMGFAVTPTIFSIAEDAIFSVPKHLTAGSLALGATPWQTLTRVVLQTASPGIFSAVMIGLGRAVGETMIVLMATGNTAVMDFSMFTGFRTLSANIGVEMPEAGVGETHYRLLFLSALILFAFTFIVNTVAELVRQRLREKYSTV</sequence>
<dbReference type="SUPFAM" id="SSF161098">
    <property type="entry name" value="MetI-like"/>
    <property type="match status" value="2"/>
</dbReference>
<comment type="subcellular location">
    <subcellularLocation>
        <location evidence="1 5">Cell membrane</location>
        <topology evidence="1 5">Multi-pass membrane protein</topology>
    </subcellularLocation>
</comment>
<comment type="caution">
    <text evidence="7">The sequence shown here is derived from an EMBL/GenBank/DDBJ whole genome shotgun (WGS) entry which is preliminary data.</text>
</comment>
<name>A0A3N4UY09_9BURK</name>
<evidence type="ECO:0000256" key="2">
    <source>
        <dbReference type="ARBA" id="ARBA00022692"/>
    </source>
</evidence>